<evidence type="ECO:0000313" key="2">
    <source>
        <dbReference type="EMBL" id="MQP12510.1"/>
    </source>
</evidence>
<dbReference type="PANTHER" id="PTHR43581:SF4">
    <property type="entry name" value="ATP_GTP PHOSPHATASE"/>
    <property type="match status" value="1"/>
</dbReference>
<dbReference type="InterPro" id="IPR027417">
    <property type="entry name" value="P-loop_NTPase"/>
</dbReference>
<sequence>MLFNRLETYIFIKLSLFLCIEKIIDAKFSHMKIEKIIIDGFKCFKHYEVSLCPKANVLIGRNGAGKTTLVHAITKALSFVFSNDKSLGKDFLSSGNNTLNVRGYNTSDFHFDENKREYSHDVRIKAHGCFAGETLGWELYKRNSPGASLYPSLYKNAFVKFMTATKAKNCEWPLLAYYSDSYPHVYSKVTSQTLDTINQDIIPRNFGYYQWDYESACTSLWETRLCGRLAKMQPLFTPASRLSAAINEKEEASNLEALQKDEEYSRLKKELERVNNAFAPLHDEVSYIEQKLSLFISHLPKIQNEGYGIDYFFASQSDEGYKLSINFKNGKSILLQDLPAGYRRLFSIVMDMAYRSYILNQGKETKGIAIIDEIDLHLHPALEQVVLEAFLKTFPQMQYIVSTHSAAVISNLDTSTEVISGKENRNCQILVMSMNEDHPQVLPNLLGVDYNAVMRDFMETPSRNEDLRHLEDLYFTYLSMELKKESQTIYEKIVSLVGKDAKILEEIRAKAAEYGVY</sequence>
<dbReference type="SUPFAM" id="SSF52540">
    <property type="entry name" value="P-loop containing nucleoside triphosphate hydrolases"/>
    <property type="match status" value="1"/>
</dbReference>
<comment type="caution">
    <text evidence="2">The sequence shown here is derived from an EMBL/GenBank/DDBJ whole genome shotgun (WGS) entry which is preliminary data.</text>
</comment>
<accession>A0A6A7WDG2</accession>
<feature type="domain" description="Endonuclease GajA/Old nuclease/RecF-like AAA" evidence="1">
    <location>
        <begin position="247"/>
        <end position="409"/>
    </location>
</feature>
<keyword evidence="3" id="KW-1185">Reference proteome</keyword>
<dbReference type="AlphaFoldDB" id="A0A6A7WDG2"/>
<protein>
    <submittedName>
        <fullName evidence="2">AAA family ATPase</fullName>
    </submittedName>
</protein>
<dbReference type="EMBL" id="VZAD01000085">
    <property type="protein sequence ID" value="MQP12510.1"/>
    <property type="molecule type" value="Genomic_DNA"/>
</dbReference>
<evidence type="ECO:0000259" key="1">
    <source>
        <dbReference type="Pfam" id="PF13175"/>
    </source>
</evidence>
<name>A0A6A7WDG2_9BACT</name>
<proteinExistence type="predicted"/>
<dbReference type="Gene3D" id="3.40.50.300">
    <property type="entry name" value="P-loop containing nucleotide triphosphate hydrolases"/>
    <property type="match status" value="2"/>
</dbReference>
<dbReference type="PANTHER" id="PTHR43581">
    <property type="entry name" value="ATP/GTP PHOSPHATASE"/>
    <property type="match status" value="1"/>
</dbReference>
<organism evidence="2 3">
    <name type="scientific">Segatella copri</name>
    <dbReference type="NCBI Taxonomy" id="165179"/>
    <lineage>
        <taxon>Bacteria</taxon>
        <taxon>Pseudomonadati</taxon>
        <taxon>Bacteroidota</taxon>
        <taxon>Bacteroidia</taxon>
        <taxon>Bacteroidales</taxon>
        <taxon>Prevotellaceae</taxon>
        <taxon>Segatella</taxon>
    </lineage>
</organism>
<dbReference type="InterPro" id="IPR051396">
    <property type="entry name" value="Bact_Antivir_Def_Nuclease"/>
</dbReference>
<feature type="domain" description="Endonuclease GajA/Old nuclease/RecF-like AAA" evidence="1">
    <location>
        <begin position="31"/>
        <end position="100"/>
    </location>
</feature>
<reference evidence="2 3" key="1">
    <citation type="submission" date="2019-09" db="EMBL/GenBank/DDBJ databases">
        <title>Distinct polysaccharide growth profiles of human intestinal Prevotella copri isolates.</title>
        <authorList>
            <person name="Fehlner-Peach H."/>
            <person name="Magnabosco C."/>
            <person name="Raghavan V."/>
            <person name="Scher J.U."/>
            <person name="Tett A."/>
            <person name="Cox L.M."/>
            <person name="Gottsegen C."/>
            <person name="Watters A."/>
            <person name="Wiltshire- Gordon J.D."/>
            <person name="Segata N."/>
            <person name="Bonneau R."/>
            <person name="Littman D.R."/>
        </authorList>
    </citation>
    <scope>NUCLEOTIDE SEQUENCE [LARGE SCALE GENOMIC DNA]</scope>
    <source>
        <strain evidence="3">iAQ1173</strain>
    </source>
</reference>
<dbReference type="InterPro" id="IPR041685">
    <property type="entry name" value="AAA_GajA/Old/RecF-like"/>
</dbReference>
<dbReference type="Pfam" id="PF13175">
    <property type="entry name" value="AAA_15"/>
    <property type="match status" value="2"/>
</dbReference>
<gene>
    <name evidence="2" type="ORF">F7D20_11220</name>
</gene>
<dbReference type="OrthoDB" id="9805802at2"/>
<dbReference type="Proteomes" id="UP000384372">
    <property type="component" value="Unassembled WGS sequence"/>
</dbReference>
<evidence type="ECO:0000313" key="3">
    <source>
        <dbReference type="Proteomes" id="UP000384372"/>
    </source>
</evidence>